<keyword evidence="9" id="KW-1185">Reference proteome</keyword>
<dbReference type="GO" id="GO:0030586">
    <property type="term" value="F:[methionine synthase] reductase (NADPH) activity"/>
    <property type="evidence" value="ECO:0007669"/>
    <property type="project" value="UniProtKB-EC"/>
</dbReference>
<dbReference type="PANTHER" id="PTHR19384">
    <property type="entry name" value="NITRIC OXIDE SYNTHASE-RELATED"/>
    <property type="match status" value="1"/>
</dbReference>
<dbReference type="InterPro" id="IPR008254">
    <property type="entry name" value="Flavodoxin/NO_synth"/>
</dbReference>
<dbReference type="GO" id="GO:0050667">
    <property type="term" value="P:homocysteine metabolic process"/>
    <property type="evidence" value="ECO:0007669"/>
    <property type="project" value="TreeGrafter"/>
</dbReference>
<dbReference type="eggNOG" id="COG3182">
    <property type="taxonomic scope" value="Bacteria"/>
</dbReference>
<evidence type="ECO:0000256" key="4">
    <source>
        <dbReference type="ARBA" id="ARBA00023797"/>
    </source>
</evidence>
<proteinExistence type="predicted"/>
<dbReference type="InterPro" id="IPR029039">
    <property type="entry name" value="Flavoprotein-like_sf"/>
</dbReference>
<dbReference type="Pfam" id="PF00175">
    <property type="entry name" value="NAD_binding_1"/>
    <property type="match status" value="1"/>
</dbReference>
<feature type="transmembrane region" description="Helical" evidence="5">
    <location>
        <begin position="125"/>
        <end position="143"/>
    </location>
</feature>
<dbReference type="AlphaFoldDB" id="A0A1N6UQX9"/>
<name>A0A1N6UQX9_9GAMM</name>
<keyword evidence="5" id="KW-0812">Transmembrane</keyword>
<evidence type="ECO:0000256" key="5">
    <source>
        <dbReference type="SAM" id="Phobius"/>
    </source>
</evidence>
<dbReference type="InterPro" id="IPR017938">
    <property type="entry name" value="Riboflavin_synthase-like_b-brl"/>
</dbReference>
<dbReference type="Pfam" id="PF03929">
    <property type="entry name" value="PepSY_TM"/>
    <property type="match status" value="1"/>
</dbReference>
<reference evidence="8 9" key="1">
    <citation type="submission" date="2017-01" db="EMBL/GenBank/DDBJ databases">
        <authorList>
            <person name="Mah S.A."/>
            <person name="Swanson W.J."/>
            <person name="Moy G.W."/>
            <person name="Vacquier V.D."/>
        </authorList>
    </citation>
    <scope>NUCLEOTIDE SEQUENCE [LARGE SCALE GENOMIC DNA]</scope>
    <source>
        <strain evidence="8 9">DSM 7027</strain>
    </source>
</reference>
<sequence>MRAYLLQVHRWLALCLTPLFILITLTGIVLAFKPVVEDLAPSAYPGEVDVSQLTRLVSTASSDGNIRSIERSDVDGQWRAPGIGEYRLSDFERVGDAEDATGAFFAWVKDFHKDLLVDAGWLVEWVTYAMLAIMVAGVFLGWPKFSQSLIGWHQWLGVWLLPLALLLPLTAILMTLHVGRPDLGLQRGAGATHLAQGIQQASERYDLTSIQSASRFKAGSVLIQTSDQTLVVSGGQVTPIDVESNLPKQLHEGLWAGWFSGLFNVLAGSLVLGLTLTGAINWLRRQRLARSSQVSGNAEVLVLFASQTGTGQGLANATAGALEQAGIQVDQGALPAFKPEDWQRYRQVLVVCSTTGEGQLPDMAKSWVKALKGDQLKDVSFSLLALGDRRYRQFCAGGHQLQTALMNAGAVEQIPLHEVDGDPSDDWSAWMQRLAEHNGWSLQSQTLERQRQTCQAKLVERVRLDEALDADSPSSYGLILEVPEQTRFAPGDLVQVQPVPGAEPRTYSVGSSSDVSPGRIRLTVGLLRYENEQGEEVLGLGSSELCLNWPVGESRELELVSHPGFNPPEDSEQPLILVATGCGIAPFIGFLEARAAAGRKGPVWLLFGNRYQEGDFLYRDQIEALAQQNVITDLDTVFSRDGGSQRYITERLQQRSDQLMDWINRGAALYICGRASTLGRGVDDLLHGLLQARGMNAEEAALELQRWEQSGVMHRDLFD</sequence>
<dbReference type="InterPro" id="IPR017927">
    <property type="entry name" value="FAD-bd_FR_type"/>
</dbReference>
<evidence type="ECO:0000313" key="9">
    <source>
        <dbReference type="Proteomes" id="UP000186895"/>
    </source>
</evidence>
<keyword evidence="1" id="KW-0285">Flavoprotein</keyword>
<gene>
    <name evidence="8" type="ORF">SAMN05421647_107167</name>
</gene>
<dbReference type="SUPFAM" id="SSF52343">
    <property type="entry name" value="Ferredoxin reductase-like, C-terminal NADP-linked domain"/>
    <property type="match status" value="1"/>
</dbReference>
<dbReference type="SUPFAM" id="SSF63380">
    <property type="entry name" value="Riboflavin synthase domain-like"/>
    <property type="match status" value="1"/>
</dbReference>
<dbReference type="Proteomes" id="UP000186895">
    <property type="component" value="Unassembled WGS sequence"/>
</dbReference>
<feature type="domain" description="Flavodoxin-like" evidence="6">
    <location>
        <begin position="300"/>
        <end position="435"/>
    </location>
</feature>
<evidence type="ECO:0000256" key="2">
    <source>
        <dbReference type="ARBA" id="ARBA00022643"/>
    </source>
</evidence>
<dbReference type="STRING" id="49186.SAMN05421647_107167"/>
<keyword evidence="2" id="KW-0288">FMN</keyword>
<dbReference type="EMBL" id="FTMN01000007">
    <property type="protein sequence ID" value="SIQ68009.1"/>
    <property type="molecule type" value="Genomic_DNA"/>
</dbReference>
<dbReference type="Gene3D" id="3.40.50.80">
    <property type="entry name" value="Nucleotide-binding domain of ferredoxin-NADP reductase (FNR) module"/>
    <property type="match status" value="1"/>
</dbReference>
<dbReference type="Pfam" id="PF00258">
    <property type="entry name" value="Flavodoxin_1"/>
    <property type="match status" value="1"/>
</dbReference>
<dbReference type="GO" id="GO:0050660">
    <property type="term" value="F:flavin adenine dinucleotide binding"/>
    <property type="evidence" value="ECO:0007669"/>
    <property type="project" value="TreeGrafter"/>
</dbReference>
<evidence type="ECO:0000256" key="1">
    <source>
        <dbReference type="ARBA" id="ARBA00022630"/>
    </source>
</evidence>
<accession>A0A1N6UQX9</accession>
<dbReference type="RefSeq" id="WP_076464028.1">
    <property type="nucleotide sequence ID" value="NZ_FTMN01000007.1"/>
</dbReference>
<feature type="transmembrane region" description="Helical" evidence="5">
    <location>
        <begin position="155"/>
        <end position="176"/>
    </location>
</feature>
<dbReference type="GO" id="GO:0009086">
    <property type="term" value="P:methionine biosynthetic process"/>
    <property type="evidence" value="ECO:0007669"/>
    <property type="project" value="UniProtKB-KW"/>
</dbReference>
<dbReference type="eggNOG" id="COG0369">
    <property type="taxonomic scope" value="Bacteria"/>
</dbReference>
<dbReference type="PANTHER" id="PTHR19384:SF17">
    <property type="entry name" value="NADPH--CYTOCHROME P450 REDUCTASE"/>
    <property type="match status" value="1"/>
</dbReference>
<feature type="transmembrane region" description="Helical" evidence="5">
    <location>
        <begin position="255"/>
        <end position="283"/>
    </location>
</feature>
<protein>
    <recommendedName>
        <fullName evidence="4">NADPH--hemoprotein reductase</fullName>
        <ecNumber evidence="4">1.6.2.4</ecNumber>
    </recommendedName>
</protein>
<evidence type="ECO:0000259" key="7">
    <source>
        <dbReference type="PROSITE" id="PS51384"/>
    </source>
</evidence>
<organism evidence="8 9">
    <name type="scientific">Marinobacterium stanieri</name>
    <dbReference type="NCBI Taxonomy" id="49186"/>
    <lineage>
        <taxon>Bacteria</taxon>
        <taxon>Pseudomonadati</taxon>
        <taxon>Pseudomonadota</taxon>
        <taxon>Gammaproteobacteria</taxon>
        <taxon>Oceanospirillales</taxon>
        <taxon>Oceanospirillaceae</taxon>
        <taxon>Marinobacterium</taxon>
    </lineage>
</organism>
<dbReference type="InterPro" id="IPR005625">
    <property type="entry name" value="PepSY-ass_TM"/>
</dbReference>
<dbReference type="GO" id="GO:0010181">
    <property type="term" value="F:FMN binding"/>
    <property type="evidence" value="ECO:0007669"/>
    <property type="project" value="InterPro"/>
</dbReference>
<evidence type="ECO:0000259" key="6">
    <source>
        <dbReference type="PROSITE" id="PS50902"/>
    </source>
</evidence>
<dbReference type="InterPro" id="IPR039261">
    <property type="entry name" value="FNR_nucleotide-bd"/>
</dbReference>
<dbReference type="EC" id="1.6.2.4" evidence="4"/>
<dbReference type="InterPro" id="IPR001709">
    <property type="entry name" value="Flavoprot_Pyr_Nucl_cyt_Rdtase"/>
</dbReference>
<dbReference type="SUPFAM" id="SSF52218">
    <property type="entry name" value="Flavoproteins"/>
    <property type="match status" value="1"/>
</dbReference>
<dbReference type="Gene3D" id="2.40.30.10">
    <property type="entry name" value="Translation factors"/>
    <property type="match status" value="1"/>
</dbReference>
<dbReference type="InterPro" id="IPR001433">
    <property type="entry name" value="OxRdtase_FAD/NAD-bd"/>
</dbReference>
<feature type="transmembrane region" description="Helical" evidence="5">
    <location>
        <begin position="12"/>
        <end position="32"/>
    </location>
</feature>
<dbReference type="PRINTS" id="PR00371">
    <property type="entry name" value="FPNCR"/>
</dbReference>
<dbReference type="InterPro" id="IPR001094">
    <property type="entry name" value="Flavdoxin-like"/>
</dbReference>
<evidence type="ECO:0000313" key="8">
    <source>
        <dbReference type="EMBL" id="SIQ68009.1"/>
    </source>
</evidence>
<keyword evidence="5" id="KW-1133">Transmembrane helix</keyword>
<keyword evidence="5" id="KW-0472">Membrane</keyword>
<dbReference type="PROSITE" id="PS50902">
    <property type="entry name" value="FLAVODOXIN_LIKE"/>
    <property type="match status" value="1"/>
</dbReference>
<dbReference type="PRINTS" id="PR00369">
    <property type="entry name" value="FLAVODOXIN"/>
</dbReference>
<dbReference type="Gene3D" id="3.40.50.360">
    <property type="match status" value="1"/>
</dbReference>
<dbReference type="GO" id="GO:0005829">
    <property type="term" value="C:cytosol"/>
    <property type="evidence" value="ECO:0007669"/>
    <property type="project" value="TreeGrafter"/>
</dbReference>
<dbReference type="PROSITE" id="PS51384">
    <property type="entry name" value="FAD_FR"/>
    <property type="match status" value="1"/>
</dbReference>
<keyword evidence="3" id="KW-0813">Transport</keyword>
<feature type="domain" description="FAD-binding FR-type" evidence="7">
    <location>
        <begin position="451"/>
        <end position="568"/>
    </location>
</feature>
<keyword evidence="3" id="KW-0249">Electron transport</keyword>
<evidence type="ECO:0000256" key="3">
    <source>
        <dbReference type="ARBA" id="ARBA00022982"/>
    </source>
</evidence>